<evidence type="ECO:0000313" key="5">
    <source>
        <dbReference type="Proteomes" id="UP000799437"/>
    </source>
</evidence>
<dbReference type="GeneID" id="54481137"/>
<gene>
    <name evidence="4" type="ORF">EJ05DRAFT_243529</name>
</gene>
<organism evidence="4 5">
    <name type="scientific">Pseudovirgaria hyperparasitica</name>
    <dbReference type="NCBI Taxonomy" id="470096"/>
    <lineage>
        <taxon>Eukaryota</taxon>
        <taxon>Fungi</taxon>
        <taxon>Dikarya</taxon>
        <taxon>Ascomycota</taxon>
        <taxon>Pezizomycotina</taxon>
        <taxon>Dothideomycetes</taxon>
        <taxon>Dothideomycetes incertae sedis</taxon>
        <taxon>Acrospermales</taxon>
        <taxon>Acrospermaceae</taxon>
        <taxon>Pseudovirgaria</taxon>
    </lineage>
</organism>
<evidence type="ECO:0000313" key="4">
    <source>
        <dbReference type="EMBL" id="KAF2760826.1"/>
    </source>
</evidence>
<reference evidence="4" key="1">
    <citation type="journal article" date="2020" name="Stud. Mycol.">
        <title>101 Dothideomycetes genomes: a test case for predicting lifestyles and emergence of pathogens.</title>
        <authorList>
            <person name="Haridas S."/>
            <person name="Albert R."/>
            <person name="Binder M."/>
            <person name="Bloem J."/>
            <person name="Labutti K."/>
            <person name="Salamov A."/>
            <person name="Andreopoulos B."/>
            <person name="Baker S."/>
            <person name="Barry K."/>
            <person name="Bills G."/>
            <person name="Bluhm B."/>
            <person name="Cannon C."/>
            <person name="Castanera R."/>
            <person name="Culley D."/>
            <person name="Daum C."/>
            <person name="Ezra D."/>
            <person name="Gonzalez J."/>
            <person name="Henrissat B."/>
            <person name="Kuo A."/>
            <person name="Liang C."/>
            <person name="Lipzen A."/>
            <person name="Lutzoni F."/>
            <person name="Magnuson J."/>
            <person name="Mondo S."/>
            <person name="Nolan M."/>
            <person name="Ohm R."/>
            <person name="Pangilinan J."/>
            <person name="Park H.-J."/>
            <person name="Ramirez L."/>
            <person name="Alfaro M."/>
            <person name="Sun H."/>
            <person name="Tritt A."/>
            <person name="Yoshinaga Y."/>
            <person name="Zwiers L.-H."/>
            <person name="Turgeon B."/>
            <person name="Goodwin S."/>
            <person name="Spatafora J."/>
            <person name="Crous P."/>
            <person name="Grigoriev I."/>
        </authorList>
    </citation>
    <scope>NUCLEOTIDE SEQUENCE</scope>
    <source>
        <strain evidence="4">CBS 121739</strain>
    </source>
</reference>
<feature type="compositionally biased region" description="Acidic residues" evidence="1">
    <location>
        <begin position="459"/>
        <end position="481"/>
    </location>
</feature>
<accession>A0A6A6WFX5</accession>
<dbReference type="PROSITE" id="PS50181">
    <property type="entry name" value="FBOX"/>
    <property type="match status" value="1"/>
</dbReference>
<evidence type="ECO:0000256" key="2">
    <source>
        <dbReference type="SAM" id="SignalP"/>
    </source>
</evidence>
<keyword evidence="5" id="KW-1185">Reference proteome</keyword>
<feature type="domain" description="F-box" evidence="3">
    <location>
        <begin position="2"/>
        <end position="52"/>
    </location>
</feature>
<name>A0A6A6WFX5_9PEZI</name>
<protein>
    <recommendedName>
        <fullName evidence="3">F-box domain-containing protein</fullName>
    </recommendedName>
</protein>
<dbReference type="OrthoDB" id="3637487at2759"/>
<feature type="signal peptide" evidence="2">
    <location>
        <begin position="1"/>
        <end position="28"/>
    </location>
</feature>
<sequence>MPANLMSLPTELLLSILSILEKTPYIHAHKIDLLLINKRWFELALPTYYASLAIGSWPLTATDIACFPAPGTSLHAFIAKKVSHLTIRLEGPWGEYLRQQYRPDDAEGAFVQPADTEALETWIDFANAAIQAFASSDRLAGLTALDSLAVELSQQDEREFGPRWDYVHQATLVSLCRGIAALQVFKSERGLPLLAHLTLDVCGSYALRRGDAGETIECVCAALSPVLPTLHSARVRMRCLCQRLFACLNSPYSKSSRLETLIVKLNQPFFTQKWTPDQFLTKRCRAPSSGALPGSTAASAQRVSLDAENPEGEPKQVESHAHASDSVLSSSRLDDEHYNEGDDDDGDYIERHMGRLVKALLHAGLRASRNMPRLQKIYISFPRSIESPLLLVVNCRTGRTAVHPDSWRFAGSSDGDASSAFVVDQDSGFAFHDDGTTCWWEEEVDITDEFPRLRYPGISDEDDYGHDDDGNDEGDYDDGES</sequence>
<feature type="compositionally biased region" description="Basic and acidic residues" evidence="1">
    <location>
        <begin position="312"/>
        <end position="323"/>
    </location>
</feature>
<proteinExistence type="predicted"/>
<evidence type="ECO:0000259" key="3">
    <source>
        <dbReference type="PROSITE" id="PS50181"/>
    </source>
</evidence>
<dbReference type="Proteomes" id="UP000799437">
    <property type="component" value="Unassembled WGS sequence"/>
</dbReference>
<feature type="region of interest" description="Disordered" evidence="1">
    <location>
        <begin position="288"/>
        <end position="346"/>
    </location>
</feature>
<keyword evidence="2" id="KW-0732">Signal</keyword>
<feature type="chain" id="PRO_5025589321" description="F-box domain-containing protein" evidence="2">
    <location>
        <begin position="29"/>
        <end position="481"/>
    </location>
</feature>
<dbReference type="AlphaFoldDB" id="A0A6A6WFX5"/>
<feature type="region of interest" description="Disordered" evidence="1">
    <location>
        <begin position="451"/>
        <end position="481"/>
    </location>
</feature>
<evidence type="ECO:0000256" key="1">
    <source>
        <dbReference type="SAM" id="MobiDB-lite"/>
    </source>
</evidence>
<dbReference type="InterPro" id="IPR001810">
    <property type="entry name" value="F-box_dom"/>
</dbReference>
<dbReference type="EMBL" id="ML996567">
    <property type="protein sequence ID" value="KAF2760826.1"/>
    <property type="molecule type" value="Genomic_DNA"/>
</dbReference>
<dbReference type="RefSeq" id="XP_033603277.1">
    <property type="nucleotide sequence ID" value="XM_033740083.1"/>
</dbReference>